<organism evidence="2 3">
    <name type="scientific">Kineococcus endophyticus</name>
    <dbReference type="NCBI Taxonomy" id="1181883"/>
    <lineage>
        <taxon>Bacteria</taxon>
        <taxon>Bacillati</taxon>
        <taxon>Actinomycetota</taxon>
        <taxon>Actinomycetes</taxon>
        <taxon>Kineosporiales</taxon>
        <taxon>Kineosporiaceae</taxon>
        <taxon>Kineococcus</taxon>
    </lineage>
</organism>
<dbReference type="EMBL" id="JBFNQN010000002">
    <property type="protein sequence ID" value="MEW9263583.1"/>
    <property type="molecule type" value="Genomic_DNA"/>
</dbReference>
<name>A0ABV3P1V8_9ACTN</name>
<dbReference type="Gene3D" id="3.30.9.10">
    <property type="entry name" value="D-Amino Acid Oxidase, subunit A, domain 2"/>
    <property type="match status" value="1"/>
</dbReference>
<proteinExistence type="predicted"/>
<keyword evidence="2" id="KW-0560">Oxidoreductase</keyword>
<accession>A0ABV3P1V8</accession>
<evidence type="ECO:0000259" key="1">
    <source>
        <dbReference type="Pfam" id="PF01266"/>
    </source>
</evidence>
<dbReference type="RefSeq" id="WP_367636190.1">
    <property type="nucleotide sequence ID" value="NZ_JBFNQN010000002.1"/>
</dbReference>
<keyword evidence="3" id="KW-1185">Reference proteome</keyword>
<dbReference type="Proteomes" id="UP001555826">
    <property type="component" value="Unassembled WGS sequence"/>
</dbReference>
<gene>
    <name evidence="2" type="ORF">AB1207_02365</name>
</gene>
<dbReference type="InterPro" id="IPR036188">
    <property type="entry name" value="FAD/NAD-bd_sf"/>
</dbReference>
<dbReference type="Gene3D" id="3.50.50.60">
    <property type="entry name" value="FAD/NAD(P)-binding domain"/>
    <property type="match status" value="1"/>
</dbReference>
<dbReference type="SUPFAM" id="SSF51905">
    <property type="entry name" value="FAD/NAD(P)-binding domain"/>
    <property type="match status" value="1"/>
</dbReference>
<dbReference type="EC" id="1.-.-.-" evidence="2"/>
<comment type="caution">
    <text evidence="2">The sequence shown here is derived from an EMBL/GenBank/DDBJ whole genome shotgun (WGS) entry which is preliminary data.</text>
</comment>
<feature type="domain" description="FAD dependent oxidoreductase" evidence="1">
    <location>
        <begin position="48"/>
        <end position="401"/>
    </location>
</feature>
<evidence type="ECO:0000313" key="2">
    <source>
        <dbReference type="EMBL" id="MEW9263583.1"/>
    </source>
</evidence>
<sequence>MTRRVPFLTSSSPAVDDALRGVASTPYWLDDPGRPDPEPPLITGTRADLVVVGGGFTGLWTALRAKERDPDRDVLLLEGAWIGWAASGRNGGFVDASLTHGRSNGELHLPDEVDRLDALGLANLDGLQDDVARYGWACDFERTGGLSVATEAYQVDQLRAEPGFLDAAAVRAQVDSPTYLAGAWTPDDTALVNPARLCWELKRTCLELGVRIAEHTAVRGLSSDGRDVVLRTAGGDVRARRVALGTNVFPSLLQRYRWHTIPVYDYALVTEPLSTAQFDAIGWRNRQGIGDLGNRFHYYRRTTDDRVLFGGYDAVYHYGRRLSAEYDQNADSFRTLASHFQQTFPQLEGLRFTHAWGGAIDTCTRFFPFFGTGHGGRVAHVAGYTGLGVGMTRFAADVLLDLLARAEDGPTELTELDLVRTPPVPFPPEPIAWGGVEVTTRSLDHADRHEGQRNVWLRTLDRLGLGFDS</sequence>
<dbReference type="Pfam" id="PF01266">
    <property type="entry name" value="DAO"/>
    <property type="match status" value="1"/>
</dbReference>
<dbReference type="PANTHER" id="PTHR13847:SF281">
    <property type="entry name" value="FAD DEPENDENT OXIDOREDUCTASE DOMAIN-CONTAINING PROTEIN"/>
    <property type="match status" value="1"/>
</dbReference>
<dbReference type="GO" id="GO:0016491">
    <property type="term" value="F:oxidoreductase activity"/>
    <property type="evidence" value="ECO:0007669"/>
    <property type="project" value="UniProtKB-KW"/>
</dbReference>
<dbReference type="InterPro" id="IPR006076">
    <property type="entry name" value="FAD-dep_OxRdtase"/>
</dbReference>
<evidence type="ECO:0000313" key="3">
    <source>
        <dbReference type="Proteomes" id="UP001555826"/>
    </source>
</evidence>
<dbReference type="PANTHER" id="PTHR13847">
    <property type="entry name" value="SARCOSINE DEHYDROGENASE-RELATED"/>
    <property type="match status" value="1"/>
</dbReference>
<protein>
    <submittedName>
        <fullName evidence="2">FAD-dependent oxidoreductase</fullName>
        <ecNumber evidence="2">1.-.-.-</ecNumber>
    </submittedName>
</protein>
<reference evidence="2 3" key="1">
    <citation type="submission" date="2024-07" db="EMBL/GenBank/DDBJ databases">
        <authorList>
            <person name="Thanompreechachai J."/>
            <person name="Duangmal K."/>
        </authorList>
    </citation>
    <scope>NUCLEOTIDE SEQUENCE [LARGE SCALE GENOMIC DNA]</scope>
    <source>
        <strain evidence="2 3">KCTC 19886</strain>
    </source>
</reference>